<reference evidence="3" key="1">
    <citation type="submission" date="2022-11" db="EMBL/GenBank/DDBJ databases">
        <authorList>
            <person name="Scott C."/>
            <person name="Bruce N."/>
        </authorList>
    </citation>
    <scope>NUCLEOTIDE SEQUENCE</scope>
</reference>
<keyword evidence="4" id="KW-1185">Reference proteome</keyword>
<evidence type="ECO:0000256" key="1">
    <source>
        <dbReference type="SAM" id="MobiDB-lite"/>
    </source>
</evidence>
<dbReference type="Pfam" id="PF20248">
    <property type="entry name" value="DUF6603"/>
    <property type="match status" value="1"/>
</dbReference>
<evidence type="ECO:0000313" key="3">
    <source>
        <dbReference type="EMBL" id="CAI4214897.1"/>
    </source>
</evidence>
<gene>
    <name evidence="3" type="ORF">PPNO1_LOCUS4624</name>
</gene>
<dbReference type="Proteomes" id="UP000838763">
    <property type="component" value="Unassembled WGS sequence"/>
</dbReference>
<dbReference type="InterPro" id="IPR046538">
    <property type="entry name" value="DUF6603"/>
</dbReference>
<proteinExistence type="predicted"/>
<protein>
    <recommendedName>
        <fullName evidence="2">DUF6603 domain-containing protein</fullName>
    </recommendedName>
</protein>
<evidence type="ECO:0000313" key="4">
    <source>
        <dbReference type="Proteomes" id="UP000838763"/>
    </source>
</evidence>
<evidence type="ECO:0000259" key="2">
    <source>
        <dbReference type="Pfam" id="PF20248"/>
    </source>
</evidence>
<dbReference type="EMBL" id="CALLCH030000012">
    <property type="protein sequence ID" value="CAI4214897.1"/>
    <property type="molecule type" value="Genomic_DNA"/>
</dbReference>
<comment type="caution">
    <text evidence="3">The sequence shown here is derived from an EMBL/GenBank/DDBJ whole genome shotgun (WGS) entry which is preliminary data.</text>
</comment>
<feature type="region of interest" description="Disordered" evidence="1">
    <location>
        <begin position="1132"/>
        <end position="1177"/>
    </location>
</feature>
<dbReference type="OrthoDB" id="5352492at2759"/>
<accession>A0A9P1MAW6</accession>
<feature type="domain" description="DUF6603" evidence="2">
    <location>
        <begin position="1182"/>
        <end position="1312"/>
    </location>
</feature>
<name>A0A9P1MAW6_9PEZI</name>
<sequence>MDPAAKYSVHSFQINIGVGDGAIHLVCTRAGGDNGTKTVVRAVMLDGGEGAKMLEDNYTFNPNISSTIKYIEDNFQCQGPELDGGTNTDRPRLRFHAFVVTHWDSDHSDGIMYFLKKDVDDQYDTRKDGTPQIQPGDIRLKRAVYGQNNVPMSFFYAPSWKKFQDPETTVNDGDEGQGPDLASTARLSIRFGERKVNHVSAPLLLMHTSITTLLGRNLFRLDAYAAPGIGQPALGSLKSIEQLTFVVSAHDKAKTWHPRWELLHLINGWINYSRYATPPAPTRLFITNYPCYIWDKLNPLEVDGLGDCDMSLRHVEEVFKQIRTWHTDLKAARALSDPLGMLAALPEPTFTNDILKPDCDWDASEKRTRIIAEVRDNVIRHICPSFGRLTNENVNIEAVCYEVLGFTSMRERVLVKYSGEPQARLEFTLPPRVQAVLRHPHRFRSSTPAGRHRTTSEQPLHRFVSALATAHLRLHRDPAPVPGASIPFADDDEWQMWMRKSLPSDEAQMSFTPASWPLSGSPSDTTVADFTCRAPIGGGRVLILDTKAAPAVLGVSQAAINSMYSRARVMVFGARIEMVEGDSSAHRRRPGRASITTAKRSKCLVSRAPNNETWKLVDLAKFIELGDNPIIAALGSLNLVPVTSIPSPSDPTKMVPCRNALWFEAGAAHLSNLRLEFQLSEDSPLKTFQQWLGGAEGLHGFSVESVSVVARKEWRMYYGPASDTIKGQGEISFRLAPGARLLKIRLQHDKPDENLLVSLFDWITEAFNFSSADDFEGKKWIDMARERKFLSSVRPRLFEISIACNENGVPTSVDGVRLELQIQVDVGKTSEKADRPLVFFLTLGWARQMGAFLRGGFGVRRQSPKIPSCVLCRRVMSLLEHLKIESLFLSYVYESGDDAGGKEFEFNGVLLLGPLRLGLSFTHSDGEWDFEATLGVDDDDLGQQGTITLGDLLQALMGGTISELPKAVSEIPVSKPGGSSELLRLSCSKTEGPADAEGKPTEMIILVASVYISSVSLTFTQWRGTHWPSNCPSKRVIKVAVSDIGPLDAPLVGKIENLPLQEAGITKAEFDILAEMSENNKDRLFFKPDKADADKILDTDFVLLAASHFMVIAKNSKGEERAVLDYIFARPKPRSKPKPPAISGPDSEDDYYRRDPNEDVLAPAGDAQSSSEKEVSKAPWKATIGPLSIENIGLQFDLKTQRLGIVLDATFLMGPIGLALLGFGLSAKLGGESKAKPKPPNTVGQKGLGDSLALSELAVSLEGMIVSFDRPPVTVAGGFMHSNVDNVDCYAGGLIIGFKPYAIEAIGVYAKVPKNPQAA</sequence>
<organism evidence="3 4">
    <name type="scientific">Parascedosporium putredinis</name>
    <dbReference type="NCBI Taxonomy" id="1442378"/>
    <lineage>
        <taxon>Eukaryota</taxon>
        <taxon>Fungi</taxon>
        <taxon>Dikarya</taxon>
        <taxon>Ascomycota</taxon>
        <taxon>Pezizomycotina</taxon>
        <taxon>Sordariomycetes</taxon>
        <taxon>Hypocreomycetidae</taxon>
        <taxon>Microascales</taxon>
        <taxon>Microascaceae</taxon>
        <taxon>Parascedosporium</taxon>
    </lineage>
</organism>